<evidence type="ECO:0000313" key="2">
    <source>
        <dbReference type="EMBL" id="RKP15235.1"/>
    </source>
</evidence>
<keyword evidence="1" id="KW-0732">Signal</keyword>
<organism evidence="2 3">
    <name type="scientific">Piptocephalis cylindrospora</name>
    <dbReference type="NCBI Taxonomy" id="1907219"/>
    <lineage>
        <taxon>Eukaryota</taxon>
        <taxon>Fungi</taxon>
        <taxon>Fungi incertae sedis</taxon>
        <taxon>Zoopagomycota</taxon>
        <taxon>Zoopagomycotina</taxon>
        <taxon>Zoopagomycetes</taxon>
        <taxon>Zoopagales</taxon>
        <taxon>Piptocephalidaceae</taxon>
        <taxon>Piptocephalis</taxon>
    </lineage>
</organism>
<reference evidence="3" key="1">
    <citation type="journal article" date="2018" name="Nat. Microbiol.">
        <title>Leveraging single-cell genomics to expand the fungal tree of life.</title>
        <authorList>
            <person name="Ahrendt S.R."/>
            <person name="Quandt C.A."/>
            <person name="Ciobanu D."/>
            <person name="Clum A."/>
            <person name="Salamov A."/>
            <person name="Andreopoulos B."/>
            <person name="Cheng J.F."/>
            <person name="Woyke T."/>
            <person name="Pelin A."/>
            <person name="Henrissat B."/>
            <person name="Reynolds N.K."/>
            <person name="Benny G.L."/>
            <person name="Smith M.E."/>
            <person name="James T.Y."/>
            <person name="Grigoriev I.V."/>
        </authorList>
    </citation>
    <scope>NUCLEOTIDE SEQUENCE [LARGE SCALE GENOMIC DNA]</scope>
</reference>
<sequence>MRSSIVLISLVALVSTVTAASIDNFLDDVKEHLPFLERRDIDVNADVPCNSTSIPVPLETGGLEEAGDIKAGHLETRDINAGNIKTGDLKTGDISPVNLEANVLENDKLVSANL</sequence>
<gene>
    <name evidence="2" type="ORF">BJ684DRAFT_18425</name>
</gene>
<dbReference type="EMBL" id="KZ987747">
    <property type="protein sequence ID" value="RKP15235.1"/>
    <property type="molecule type" value="Genomic_DNA"/>
</dbReference>
<proteinExistence type="predicted"/>
<protein>
    <submittedName>
        <fullName evidence="2">Uncharacterized protein</fullName>
    </submittedName>
</protein>
<dbReference type="OrthoDB" id="372797at2759"/>
<dbReference type="AlphaFoldDB" id="A0A4P9Y883"/>
<feature type="chain" id="PRO_5020877693" evidence="1">
    <location>
        <begin position="20"/>
        <end position="114"/>
    </location>
</feature>
<evidence type="ECO:0000256" key="1">
    <source>
        <dbReference type="SAM" id="SignalP"/>
    </source>
</evidence>
<feature type="signal peptide" evidence="1">
    <location>
        <begin position="1"/>
        <end position="19"/>
    </location>
</feature>
<evidence type="ECO:0000313" key="3">
    <source>
        <dbReference type="Proteomes" id="UP000267251"/>
    </source>
</evidence>
<keyword evidence="3" id="KW-1185">Reference proteome</keyword>
<name>A0A4P9Y883_9FUNG</name>
<accession>A0A4P9Y883</accession>
<dbReference type="Proteomes" id="UP000267251">
    <property type="component" value="Unassembled WGS sequence"/>
</dbReference>